<organism evidence="1 2">
    <name type="scientific">Saccharothrix violaceirubra</name>
    <dbReference type="NCBI Taxonomy" id="413306"/>
    <lineage>
        <taxon>Bacteria</taxon>
        <taxon>Bacillati</taxon>
        <taxon>Actinomycetota</taxon>
        <taxon>Actinomycetes</taxon>
        <taxon>Pseudonocardiales</taxon>
        <taxon>Pseudonocardiaceae</taxon>
        <taxon>Saccharothrix</taxon>
    </lineage>
</organism>
<keyword evidence="2" id="KW-1185">Reference proteome</keyword>
<evidence type="ECO:0000313" key="1">
    <source>
        <dbReference type="EMBL" id="MBB4967826.1"/>
    </source>
</evidence>
<gene>
    <name evidence="1" type="ORF">F4559_005185</name>
</gene>
<reference evidence="1 2" key="1">
    <citation type="submission" date="2020-08" db="EMBL/GenBank/DDBJ databases">
        <title>Sequencing the genomes of 1000 actinobacteria strains.</title>
        <authorList>
            <person name="Klenk H.-P."/>
        </authorList>
    </citation>
    <scope>NUCLEOTIDE SEQUENCE [LARGE SCALE GENOMIC DNA]</scope>
    <source>
        <strain evidence="1 2">DSM 45084</strain>
    </source>
</reference>
<dbReference type="AlphaFoldDB" id="A0A7W7T7M7"/>
<protein>
    <submittedName>
        <fullName evidence="1">Uncharacterized protein</fullName>
    </submittedName>
</protein>
<proteinExistence type="predicted"/>
<dbReference type="Proteomes" id="UP000542674">
    <property type="component" value="Unassembled WGS sequence"/>
</dbReference>
<dbReference type="EMBL" id="JACHJS010000001">
    <property type="protein sequence ID" value="MBB4967826.1"/>
    <property type="molecule type" value="Genomic_DNA"/>
</dbReference>
<name>A0A7W7T7M7_9PSEU</name>
<sequence length="61" mass="6538">MSLVVDRAVDEMDAAMVTLRASLRGVPVDTPGFSASYEKARKAVGELLVGLTDVKSKVRDD</sequence>
<evidence type="ECO:0000313" key="2">
    <source>
        <dbReference type="Proteomes" id="UP000542674"/>
    </source>
</evidence>
<dbReference type="RefSeq" id="WP_184672837.1">
    <property type="nucleotide sequence ID" value="NZ_BAABAI010000016.1"/>
</dbReference>
<comment type="caution">
    <text evidence="1">The sequence shown here is derived from an EMBL/GenBank/DDBJ whole genome shotgun (WGS) entry which is preliminary data.</text>
</comment>
<accession>A0A7W7T7M7</accession>